<evidence type="ECO:0000259" key="2">
    <source>
        <dbReference type="Pfam" id="PF02481"/>
    </source>
</evidence>
<sequence length="126" mass="14494">VSLCARIALKMTNKDIKYWVGFSLVPGIGRVKLTQLENYFGNLEDAWEAAPFDLKHSGLDRSSINAITSWRAKVSLEAEMEKLSRYGVKVLTWHDPNYPSRLKEIYDYPPVLYIRGSLLPEDEWCV</sequence>
<comment type="caution">
    <text evidence="3">The sequence shown here is derived from an EMBL/GenBank/DDBJ whole genome shotgun (WGS) entry which is preliminary data.</text>
</comment>
<dbReference type="Pfam" id="PF02481">
    <property type="entry name" value="DNA_processg_A"/>
    <property type="match status" value="1"/>
</dbReference>
<feature type="non-terminal residue" evidence="3">
    <location>
        <position position="126"/>
    </location>
</feature>
<feature type="non-terminal residue" evidence="3">
    <location>
        <position position="1"/>
    </location>
</feature>
<dbReference type="SUPFAM" id="SSF47781">
    <property type="entry name" value="RuvA domain 2-like"/>
    <property type="match status" value="1"/>
</dbReference>
<dbReference type="InterPro" id="IPR057666">
    <property type="entry name" value="DrpA_SLOG"/>
</dbReference>
<feature type="domain" description="Smf/DprA SLOG" evidence="2">
    <location>
        <begin position="89"/>
        <end position="119"/>
    </location>
</feature>
<dbReference type="PANTHER" id="PTHR43022:SF1">
    <property type="entry name" value="PROTEIN SMF"/>
    <property type="match status" value="1"/>
</dbReference>
<organism evidence="3">
    <name type="scientific">marine sediment metagenome</name>
    <dbReference type="NCBI Taxonomy" id="412755"/>
    <lineage>
        <taxon>unclassified sequences</taxon>
        <taxon>metagenomes</taxon>
        <taxon>ecological metagenomes</taxon>
    </lineage>
</organism>
<protein>
    <recommendedName>
        <fullName evidence="2">Smf/DprA SLOG domain-containing protein</fullName>
    </recommendedName>
</protein>
<accession>X1DNM1</accession>
<dbReference type="Gene3D" id="3.40.50.450">
    <property type="match status" value="1"/>
</dbReference>
<name>X1DNM1_9ZZZZ</name>
<dbReference type="EMBL" id="BART01039015">
    <property type="protein sequence ID" value="GAH09855.1"/>
    <property type="molecule type" value="Genomic_DNA"/>
</dbReference>
<dbReference type="GO" id="GO:0009294">
    <property type="term" value="P:DNA-mediated transformation"/>
    <property type="evidence" value="ECO:0007669"/>
    <property type="project" value="InterPro"/>
</dbReference>
<dbReference type="InterPro" id="IPR010994">
    <property type="entry name" value="RuvA_2-like"/>
</dbReference>
<dbReference type="PANTHER" id="PTHR43022">
    <property type="entry name" value="PROTEIN SMF"/>
    <property type="match status" value="1"/>
</dbReference>
<dbReference type="InterPro" id="IPR003488">
    <property type="entry name" value="DprA"/>
</dbReference>
<proteinExistence type="inferred from homology"/>
<evidence type="ECO:0000313" key="3">
    <source>
        <dbReference type="EMBL" id="GAH09855.1"/>
    </source>
</evidence>
<evidence type="ECO:0000256" key="1">
    <source>
        <dbReference type="ARBA" id="ARBA00006525"/>
    </source>
</evidence>
<gene>
    <name evidence="3" type="ORF">S01H4_64373</name>
</gene>
<dbReference type="AlphaFoldDB" id="X1DNM1"/>
<comment type="similarity">
    <text evidence="1">Belongs to the DprA/Smf family.</text>
</comment>
<reference evidence="3" key="1">
    <citation type="journal article" date="2014" name="Front. Microbiol.">
        <title>High frequency of phylogenetically diverse reductive dehalogenase-homologous genes in deep subseafloor sedimentary metagenomes.</title>
        <authorList>
            <person name="Kawai M."/>
            <person name="Futagami T."/>
            <person name="Toyoda A."/>
            <person name="Takaki Y."/>
            <person name="Nishi S."/>
            <person name="Hori S."/>
            <person name="Arai W."/>
            <person name="Tsubouchi T."/>
            <person name="Morono Y."/>
            <person name="Uchiyama I."/>
            <person name="Ito T."/>
            <person name="Fujiyama A."/>
            <person name="Inagaki F."/>
            <person name="Takami H."/>
        </authorList>
    </citation>
    <scope>NUCLEOTIDE SEQUENCE</scope>
    <source>
        <strain evidence="3">Expedition CK06-06</strain>
    </source>
</reference>